<comment type="similarity">
    <text evidence="1">Belongs to the ABC transporter superfamily.</text>
</comment>
<dbReference type="InterPro" id="IPR027417">
    <property type="entry name" value="P-loop_NTPase"/>
</dbReference>
<dbReference type="GO" id="GO:0016887">
    <property type="term" value="F:ATP hydrolysis activity"/>
    <property type="evidence" value="ECO:0007669"/>
    <property type="project" value="InterPro"/>
</dbReference>
<dbReference type="RefSeq" id="WP_119534694.1">
    <property type="nucleotide sequence ID" value="NZ_NRJF01000104.1"/>
</dbReference>
<dbReference type="GO" id="GO:0005524">
    <property type="term" value="F:ATP binding"/>
    <property type="evidence" value="ECO:0007669"/>
    <property type="project" value="UniProtKB-KW"/>
</dbReference>
<reference evidence="6 7" key="1">
    <citation type="submission" date="2017-08" db="EMBL/GenBank/DDBJ databases">
        <title>Reclassification of Bisgaard taxon 37 and 44.</title>
        <authorList>
            <person name="Christensen H."/>
        </authorList>
    </citation>
    <scope>NUCLEOTIDE SEQUENCE [LARGE SCALE GENOMIC DNA]</scope>
    <source>
        <strain evidence="6 7">EEAB3T1</strain>
    </source>
</reference>
<gene>
    <name evidence="6" type="ORF">CKF59_04045</name>
</gene>
<dbReference type="AlphaFoldDB" id="A0A3A1YAE9"/>
<proteinExistence type="inferred from homology"/>
<dbReference type="PROSITE" id="PS50893">
    <property type="entry name" value="ABC_TRANSPORTER_2"/>
    <property type="match status" value="1"/>
</dbReference>
<dbReference type="InterPro" id="IPR003439">
    <property type="entry name" value="ABC_transporter-like_ATP-bd"/>
</dbReference>
<dbReference type="InterPro" id="IPR013563">
    <property type="entry name" value="Oligopep_ABC_C"/>
</dbReference>
<evidence type="ECO:0000256" key="4">
    <source>
        <dbReference type="ARBA" id="ARBA00022840"/>
    </source>
</evidence>
<evidence type="ECO:0000313" key="6">
    <source>
        <dbReference type="EMBL" id="RIY35122.1"/>
    </source>
</evidence>
<dbReference type="SMART" id="SM00382">
    <property type="entry name" value="AAA"/>
    <property type="match status" value="1"/>
</dbReference>
<dbReference type="NCBIfam" id="TIGR01727">
    <property type="entry name" value="oligo_HPY"/>
    <property type="match status" value="1"/>
</dbReference>
<dbReference type="InterPro" id="IPR003593">
    <property type="entry name" value="AAA+_ATPase"/>
</dbReference>
<dbReference type="Pfam" id="PF08352">
    <property type="entry name" value="oligo_HPY"/>
    <property type="match status" value="1"/>
</dbReference>
<dbReference type="InterPro" id="IPR050319">
    <property type="entry name" value="ABC_transp_ATP-bind"/>
</dbReference>
<organism evidence="6 7">
    <name type="scientific">Psittacicella gerlachiana</name>
    <dbReference type="NCBI Taxonomy" id="2028574"/>
    <lineage>
        <taxon>Bacteria</taxon>
        <taxon>Pseudomonadati</taxon>
        <taxon>Pseudomonadota</taxon>
        <taxon>Gammaproteobacteria</taxon>
        <taxon>Pasteurellales</taxon>
        <taxon>Psittacicellaceae</taxon>
        <taxon>Psittacicella</taxon>
    </lineage>
</organism>
<evidence type="ECO:0000256" key="2">
    <source>
        <dbReference type="ARBA" id="ARBA00022448"/>
    </source>
</evidence>
<evidence type="ECO:0000259" key="5">
    <source>
        <dbReference type="PROSITE" id="PS50893"/>
    </source>
</evidence>
<accession>A0A3A1YAE9</accession>
<dbReference type="CDD" id="cd03257">
    <property type="entry name" value="ABC_NikE_OppD_transporters"/>
    <property type="match status" value="1"/>
</dbReference>
<evidence type="ECO:0000256" key="1">
    <source>
        <dbReference type="ARBA" id="ARBA00005417"/>
    </source>
</evidence>
<dbReference type="PANTHER" id="PTHR43776">
    <property type="entry name" value="TRANSPORT ATP-BINDING PROTEIN"/>
    <property type="match status" value="1"/>
</dbReference>
<dbReference type="SUPFAM" id="SSF52540">
    <property type="entry name" value="P-loop containing nucleoside triphosphate hydrolases"/>
    <property type="match status" value="1"/>
</dbReference>
<evidence type="ECO:0000313" key="7">
    <source>
        <dbReference type="Proteomes" id="UP000265964"/>
    </source>
</evidence>
<dbReference type="Gene3D" id="3.40.50.300">
    <property type="entry name" value="P-loop containing nucleotide triphosphate hydrolases"/>
    <property type="match status" value="1"/>
</dbReference>
<dbReference type="OrthoDB" id="9784450at2"/>
<protein>
    <submittedName>
        <fullName evidence="6">Oligopeptide ABC transporter ATP-binding protein OppF</fullName>
    </submittedName>
</protein>
<dbReference type="GO" id="GO:0055085">
    <property type="term" value="P:transmembrane transport"/>
    <property type="evidence" value="ECO:0007669"/>
    <property type="project" value="UniProtKB-ARBA"/>
</dbReference>
<keyword evidence="4 6" id="KW-0067">ATP-binding</keyword>
<dbReference type="Pfam" id="PF00005">
    <property type="entry name" value="ABC_tran"/>
    <property type="match status" value="1"/>
</dbReference>
<dbReference type="Proteomes" id="UP000265964">
    <property type="component" value="Unassembled WGS sequence"/>
</dbReference>
<dbReference type="InterPro" id="IPR017871">
    <property type="entry name" value="ABC_transporter-like_CS"/>
</dbReference>
<dbReference type="PANTHER" id="PTHR43776:SF7">
    <property type="entry name" value="D,D-DIPEPTIDE TRANSPORT ATP-BINDING PROTEIN DDPF-RELATED"/>
    <property type="match status" value="1"/>
</dbReference>
<sequence length="340" mass="37930">MSNELKKDQVLLSVRNLDVNFKIKRSGGLFFNKYNTLKAVKNVNFDLKVGETLGVVGESGCGKSTLSRAIVGLVEGKGSVKFLGEELIGISQRKRRKYKKDIQMIFQDPSASLNPRITVGELIAEPLKIHFPHMTKSQIREEVLATMQKVGLLPNMINRYPHEFSGGQAQRIGIARALITRPKIIICDEPVSALDVSIQAQVVNLLKDLQKEYGISLIFIAHDLSVVRHISDRVLVMYLGSVFELSTSTEIFDNTKHPYTRALMSAVPIPDPDLERNKKIEFLDGDLPSPINPPSGCVFRTRCKYATEQCATTPPKLEDEGRNGVPHFVACYNLINVKNI</sequence>
<name>A0A3A1YAE9_9GAMM</name>
<dbReference type="FunFam" id="3.40.50.300:FF:000016">
    <property type="entry name" value="Oligopeptide ABC transporter ATP-binding component"/>
    <property type="match status" value="1"/>
</dbReference>
<dbReference type="EMBL" id="NRJF01000104">
    <property type="protein sequence ID" value="RIY35122.1"/>
    <property type="molecule type" value="Genomic_DNA"/>
</dbReference>
<dbReference type="NCBIfam" id="NF011659">
    <property type="entry name" value="PRK15079.1"/>
    <property type="match status" value="1"/>
</dbReference>
<dbReference type="GO" id="GO:0015833">
    <property type="term" value="P:peptide transport"/>
    <property type="evidence" value="ECO:0007669"/>
    <property type="project" value="InterPro"/>
</dbReference>
<feature type="domain" description="ABC transporter" evidence="5">
    <location>
        <begin position="14"/>
        <end position="264"/>
    </location>
</feature>
<evidence type="ECO:0000256" key="3">
    <source>
        <dbReference type="ARBA" id="ARBA00022741"/>
    </source>
</evidence>
<dbReference type="PROSITE" id="PS00211">
    <property type="entry name" value="ABC_TRANSPORTER_1"/>
    <property type="match status" value="1"/>
</dbReference>
<keyword evidence="7" id="KW-1185">Reference proteome</keyword>
<keyword evidence="2" id="KW-0813">Transport</keyword>
<keyword evidence="3" id="KW-0547">Nucleotide-binding</keyword>
<comment type="caution">
    <text evidence="6">The sequence shown here is derived from an EMBL/GenBank/DDBJ whole genome shotgun (WGS) entry which is preliminary data.</text>
</comment>